<dbReference type="InterPro" id="IPR012337">
    <property type="entry name" value="RNaseH-like_sf"/>
</dbReference>
<dbReference type="NCBIfam" id="NF033516">
    <property type="entry name" value="transpos_IS3"/>
    <property type="match status" value="1"/>
</dbReference>
<dbReference type="Pfam" id="PF13333">
    <property type="entry name" value="rve_2"/>
    <property type="match status" value="1"/>
</dbReference>
<reference evidence="4" key="1">
    <citation type="submission" date="2022-06" db="EMBL/GenBank/DDBJ databases">
        <title>Genome sequencing of Brevibacillus sp. BB3-R1.</title>
        <authorList>
            <person name="Heo J."/>
            <person name="Lee D."/>
            <person name="Won M."/>
            <person name="Han B.-H."/>
            <person name="Hong S.-B."/>
            <person name="Kwon S.-W."/>
        </authorList>
    </citation>
    <scope>NUCLEOTIDE SEQUENCE</scope>
    <source>
        <strain evidence="4">BB3-R1</strain>
    </source>
</reference>
<name>A0ABY4WL21_9BACL</name>
<evidence type="ECO:0000256" key="1">
    <source>
        <dbReference type="ARBA" id="ARBA00002286"/>
    </source>
</evidence>
<evidence type="ECO:0000313" key="4">
    <source>
        <dbReference type="EMBL" id="USG67827.1"/>
    </source>
</evidence>
<proteinExistence type="predicted"/>
<feature type="domain" description="Integrase catalytic" evidence="2">
    <location>
        <begin position="222"/>
        <end position="382"/>
    </location>
</feature>
<dbReference type="InterPro" id="IPR048020">
    <property type="entry name" value="Transpos_IS3"/>
</dbReference>
<dbReference type="EMBL" id="CP098755">
    <property type="protein sequence ID" value="USG63543.1"/>
    <property type="molecule type" value="Genomic_DNA"/>
</dbReference>
<dbReference type="InterPro" id="IPR050900">
    <property type="entry name" value="Transposase_IS3/IS150/IS904"/>
</dbReference>
<dbReference type="Pfam" id="PF00665">
    <property type="entry name" value="rve"/>
    <property type="match status" value="1"/>
</dbReference>
<evidence type="ECO:0000259" key="2">
    <source>
        <dbReference type="PROSITE" id="PS50994"/>
    </source>
</evidence>
<dbReference type="InterPro" id="IPR001584">
    <property type="entry name" value="Integrase_cat-core"/>
</dbReference>
<accession>A0ABY4WL21</accession>
<organism evidence="4 5">
    <name type="scientific">Brevibacillus ruminantium</name>
    <dbReference type="NCBI Taxonomy" id="2950604"/>
    <lineage>
        <taxon>Bacteria</taxon>
        <taxon>Bacillati</taxon>
        <taxon>Bacillota</taxon>
        <taxon>Bacilli</taxon>
        <taxon>Bacillales</taxon>
        <taxon>Paenibacillaceae</taxon>
        <taxon>Brevibacillus</taxon>
    </lineage>
</organism>
<evidence type="ECO:0000313" key="5">
    <source>
        <dbReference type="Proteomes" id="UP001056500"/>
    </source>
</evidence>
<comment type="function">
    <text evidence="1">Involved in the transposition of the insertion sequence.</text>
</comment>
<gene>
    <name evidence="4" type="ORF">NDK47_11340</name>
    <name evidence="3" type="ORF">NDK47_15305</name>
</gene>
<dbReference type="SUPFAM" id="SSF53098">
    <property type="entry name" value="Ribonuclease H-like"/>
    <property type="match status" value="1"/>
</dbReference>
<dbReference type="EMBL" id="CP098755">
    <property type="protein sequence ID" value="USG67827.1"/>
    <property type="molecule type" value="Genomic_DNA"/>
</dbReference>
<dbReference type="PROSITE" id="PS50994">
    <property type="entry name" value="INTEGRASE"/>
    <property type="match status" value="1"/>
</dbReference>
<dbReference type="InterPro" id="IPR025948">
    <property type="entry name" value="HTH-like_dom"/>
</dbReference>
<protein>
    <submittedName>
        <fullName evidence="4">IS3 family transposase</fullName>
    </submittedName>
</protein>
<dbReference type="PANTHER" id="PTHR46889">
    <property type="entry name" value="TRANSPOSASE INSF FOR INSERTION SEQUENCE IS3B-RELATED"/>
    <property type="match status" value="1"/>
</dbReference>
<dbReference type="Pfam" id="PF13276">
    <property type="entry name" value="HTH_21"/>
    <property type="match status" value="1"/>
</dbReference>
<dbReference type="SUPFAM" id="SSF46689">
    <property type="entry name" value="Homeodomain-like"/>
    <property type="match status" value="1"/>
</dbReference>
<dbReference type="Proteomes" id="UP001056500">
    <property type="component" value="Chromosome"/>
</dbReference>
<dbReference type="InterPro" id="IPR009057">
    <property type="entry name" value="Homeodomain-like_sf"/>
</dbReference>
<evidence type="ECO:0000313" key="3">
    <source>
        <dbReference type="EMBL" id="USG63543.1"/>
    </source>
</evidence>
<dbReference type="RefSeq" id="WP_251870624.1">
    <property type="nucleotide sequence ID" value="NZ_CP098755.1"/>
</dbReference>
<dbReference type="Gene3D" id="3.30.420.10">
    <property type="entry name" value="Ribonuclease H-like superfamily/Ribonuclease H"/>
    <property type="match status" value="1"/>
</dbReference>
<sequence length="382" mass="44034">MATRVSYPAEIKLKAVEMRMAGVSVSEVMEHLCIKNKTQVDTWLRWYRNGEIHRFEQPVGKQYTYGKGPEVTSEVERLKQENRFLKQQLDGLKKVQGVGKEVSPEAVVQWMDSIKGEVSVQQACLWLGVARSTYYRWKNQRNTQPVSKPLVTRIRELCLAHKFRYGYRKITALLRREMQVNHKRVQRIMREEGLQCRVKVKKRKGIGQPFQVADHLLKRDFHAEQPLQKLVTDITYLPFGSKMLYLSSIMDLYNGEIIAYSIGDTQDTGLVLDTLYQLPTVTSCMLHSDQGSVYTSKAFQQAVKEKGITMSMSRKGTPADNAPIESFHSTLKSETFYLEDFTCTTTAIVAQIVQDYIHYYNSIRIQTKLNNQSPIQFRQLAA</sequence>
<keyword evidence="5" id="KW-1185">Reference proteome</keyword>
<dbReference type="PANTHER" id="PTHR46889:SF4">
    <property type="entry name" value="TRANSPOSASE INSO FOR INSERTION SEQUENCE ELEMENT IS911B-RELATED"/>
    <property type="match status" value="1"/>
</dbReference>
<dbReference type="InterPro" id="IPR036397">
    <property type="entry name" value="RNaseH_sf"/>
</dbReference>